<keyword evidence="2" id="KW-1003">Cell membrane</keyword>
<dbReference type="Pfam" id="PF00001">
    <property type="entry name" value="7tm_1"/>
    <property type="match status" value="1"/>
</dbReference>
<dbReference type="PANTHER" id="PTHR24247">
    <property type="entry name" value="5-HYDROXYTRYPTAMINE RECEPTOR"/>
    <property type="match status" value="1"/>
</dbReference>
<evidence type="ECO:0000256" key="3">
    <source>
        <dbReference type="ARBA" id="ARBA00022692"/>
    </source>
</evidence>
<dbReference type="GO" id="GO:0004993">
    <property type="term" value="F:G protein-coupled serotonin receptor activity"/>
    <property type="evidence" value="ECO:0007669"/>
    <property type="project" value="TreeGrafter"/>
</dbReference>
<feature type="domain" description="G-protein coupled receptors family 1 profile" evidence="12">
    <location>
        <begin position="51"/>
        <end position="322"/>
    </location>
</feature>
<sequence>MTSNSSVAQTSLTETQGTRFTLVDKCKQQVQGDFILQTAFLILIMIVTFLGNFMVCLTVYLHRRLRSVTNYFIVSLAVSDLLVSVLSLPFRIHQTLHNGIWCLGYHVCLTWIIVDIICSGASICNLAAISIDRYIAIVHPFRYHSVMTNTVAWVIIGAVWTYSATWAALSSFNWSNVEGVHFITTEVCQKRDRIFYTVVTVFAFYLPLAIVLVMYGFVFRVAMNQARAVANLQPVDMRDGPRTSRRFSINIVREVKAAKTLAIVIGAFTICWFPFFTFLLISLWNLKILRPPYLSEQALKGLRGTFLYVLPAINSTLNPIIYALFNREFRMAFFRLLQRTFRRQSLTRSHSSNNNEDSSQHTGNMNAANRKLRSPRPCKTNGHVRKITRIQEVYAEHSADGQIMDSKKV</sequence>
<feature type="compositionally biased region" description="Basic residues" evidence="10">
    <location>
        <begin position="370"/>
        <end position="383"/>
    </location>
</feature>
<dbReference type="SMART" id="SM01381">
    <property type="entry name" value="7TM_GPCR_Srsx"/>
    <property type="match status" value="1"/>
</dbReference>
<protein>
    <submittedName>
        <fullName evidence="13">Alpha-1A adrenergic receptor</fullName>
    </submittedName>
</protein>
<evidence type="ECO:0000256" key="5">
    <source>
        <dbReference type="ARBA" id="ARBA00023040"/>
    </source>
</evidence>
<evidence type="ECO:0000256" key="6">
    <source>
        <dbReference type="ARBA" id="ARBA00023136"/>
    </source>
</evidence>
<dbReference type="PANTHER" id="PTHR24247:SF202">
    <property type="entry name" value="5-HYDROXYTRYPTAMINE RECEPTOR 1"/>
    <property type="match status" value="1"/>
</dbReference>
<keyword evidence="14" id="KW-1185">Reference proteome</keyword>
<evidence type="ECO:0000256" key="8">
    <source>
        <dbReference type="ARBA" id="ARBA00023224"/>
    </source>
</evidence>
<dbReference type="CDD" id="cd14967">
    <property type="entry name" value="7tmA_amine_R-like"/>
    <property type="match status" value="1"/>
</dbReference>
<dbReference type="GO" id="GO:0005886">
    <property type="term" value="C:plasma membrane"/>
    <property type="evidence" value="ECO:0007669"/>
    <property type="project" value="UniProtKB-SubCell"/>
</dbReference>
<evidence type="ECO:0000256" key="4">
    <source>
        <dbReference type="ARBA" id="ARBA00022989"/>
    </source>
</evidence>
<keyword evidence="4 11" id="KW-1133">Transmembrane helix</keyword>
<feature type="region of interest" description="Disordered" evidence="10">
    <location>
        <begin position="347"/>
        <end position="383"/>
    </location>
</feature>
<comment type="similarity">
    <text evidence="9">Belongs to the G-protein coupled receptor 1 family.</text>
</comment>
<dbReference type="InterPro" id="IPR017452">
    <property type="entry name" value="GPCR_Rhodpsn_7TM"/>
</dbReference>
<dbReference type="Proteomes" id="UP001249851">
    <property type="component" value="Unassembled WGS sequence"/>
</dbReference>
<keyword evidence="5 9" id="KW-0297">G-protein coupled receptor</keyword>
<dbReference type="GO" id="GO:0007268">
    <property type="term" value="P:chemical synaptic transmission"/>
    <property type="evidence" value="ECO:0007669"/>
    <property type="project" value="TreeGrafter"/>
</dbReference>
<evidence type="ECO:0000259" key="12">
    <source>
        <dbReference type="PROSITE" id="PS50262"/>
    </source>
</evidence>
<feature type="transmembrane region" description="Helical" evidence="11">
    <location>
        <begin position="68"/>
        <end position="92"/>
    </location>
</feature>
<dbReference type="AlphaFoldDB" id="A0AAD9QG83"/>
<dbReference type="GO" id="GO:0030425">
    <property type="term" value="C:dendrite"/>
    <property type="evidence" value="ECO:0007669"/>
    <property type="project" value="TreeGrafter"/>
</dbReference>
<dbReference type="PROSITE" id="PS00237">
    <property type="entry name" value="G_PROTEIN_RECEP_F1_1"/>
    <property type="match status" value="1"/>
</dbReference>
<keyword evidence="7 9" id="KW-0675">Receptor</keyword>
<evidence type="ECO:0000256" key="1">
    <source>
        <dbReference type="ARBA" id="ARBA00004651"/>
    </source>
</evidence>
<feature type="transmembrane region" description="Helical" evidence="11">
    <location>
        <begin position="150"/>
        <end position="174"/>
    </location>
</feature>
<dbReference type="GO" id="GO:0045202">
    <property type="term" value="C:synapse"/>
    <property type="evidence" value="ECO:0007669"/>
    <property type="project" value="GOC"/>
</dbReference>
<keyword evidence="6 11" id="KW-0472">Membrane</keyword>
<feature type="transmembrane region" description="Helical" evidence="11">
    <location>
        <begin position="306"/>
        <end position="325"/>
    </location>
</feature>
<comment type="caution">
    <text evidence="13">The sequence shown here is derived from an EMBL/GenBank/DDBJ whole genome shotgun (WGS) entry which is preliminary data.</text>
</comment>
<evidence type="ECO:0000313" key="13">
    <source>
        <dbReference type="EMBL" id="KAK2560741.1"/>
    </source>
</evidence>
<dbReference type="InterPro" id="IPR000276">
    <property type="entry name" value="GPCR_Rhodpsn"/>
</dbReference>
<organism evidence="13 14">
    <name type="scientific">Acropora cervicornis</name>
    <name type="common">Staghorn coral</name>
    <dbReference type="NCBI Taxonomy" id="6130"/>
    <lineage>
        <taxon>Eukaryota</taxon>
        <taxon>Metazoa</taxon>
        <taxon>Cnidaria</taxon>
        <taxon>Anthozoa</taxon>
        <taxon>Hexacorallia</taxon>
        <taxon>Scleractinia</taxon>
        <taxon>Astrocoeniina</taxon>
        <taxon>Acroporidae</taxon>
        <taxon>Acropora</taxon>
    </lineage>
</organism>
<dbReference type="PRINTS" id="PR00237">
    <property type="entry name" value="GPCRRHODOPSN"/>
</dbReference>
<evidence type="ECO:0000256" key="11">
    <source>
        <dbReference type="SAM" id="Phobius"/>
    </source>
</evidence>
<evidence type="ECO:0000256" key="9">
    <source>
        <dbReference type="RuleBase" id="RU000688"/>
    </source>
</evidence>
<name>A0AAD9QG83_ACRCE</name>
<accession>A0AAD9QG83</accession>
<evidence type="ECO:0000256" key="7">
    <source>
        <dbReference type="ARBA" id="ARBA00023170"/>
    </source>
</evidence>
<evidence type="ECO:0000256" key="10">
    <source>
        <dbReference type="SAM" id="MobiDB-lite"/>
    </source>
</evidence>
<dbReference type="FunFam" id="1.20.1070.10:FF:000418">
    <property type="entry name" value="Predicted protein"/>
    <property type="match status" value="1"/>
</dbReference>
<reference evidence="13" key="2">
    <citation type="journal article" date="2023" name="Science">
        <title>Genomic signatures of disease resistance in endangered staghorn corals.</title>
        <authorList>
            <person name="Vollmer S.V."/>
            <person name="Selwyn J.D."/>
            <person name="Despard B.A."/>
            <person name="Roesel C.L."/>
        </authorList>
    </citation>
    <scope>NUCLEOTIDE SEQUENCE</scope>
    <source>
        <strain evidence="13">K2</strain>
    </source>
</reference>
<evidence type="ECO:0000256" key="2">
    <source>
        <dbReference type="ARBA" id="ARBA00022475"/>
    </source>
</evidence>
<keyword evidence="3 9" id="KW-0812">Transmembrane</keyword>
<comment type="subcellular location">
    <subcellularLocation>
        <location evidence="1">Cell membrane</location>
        <topology evidence="1">Multi-pass membrane protein</topology>
    </subcellularLocation>
</comment>
<gene>
    <name evidence="13" type="ORF">P5673_016521</name>
</gene>
<feature type="transmembrane region" description="Helical" evidence="11">
    <location>
        <begin position="194"/>
        <end position="218"/>
    </location>
</feature>
<feature type="transmembrane region" description="Helical" evidence="11">
    <location>
        <begin position="39"/>
        <end position="61"/>
    </location>
</feature>
<proteinExistence type="inferred from homology"/>
<dbReference type="PROSITE" id="PS50262">
    <property type="entry name" value="G_PROTEIN_RECEP_F1_2"/>
    <property type="match status" value="1"/>
</dbReference>
<evidence type="ECO:0000313" key="14">
    <source>
        <dbReference type="Proteomes" id="UP001249851"/>
    </source>
</evidence>
<keyword evidence="8 9" id="KW-0807">Transducer</keyword>
<dbReference type="GO" id="GO:0030594">
    <property type="term" value="F:neurotransmitter receptor activity"/>
    <property type="evidence" value="ECO:0007669"/>
    <property type="project" value="TreeGrafter"/>
</dbReference>
<feature type="transmembrane region" description="Helical" evidence="11">
    <location>
        <begin position="261"/>
        <end position="286"/>
    </location>
</feature>
<feature type="transmembrane region" description="Helical" evidence="11">
    <location>
        <begin position="104"/>
        <end position="129"/>
    </location>
</feature>
<feature type="compositionally biased region" description="Polar residues" evidence="10">
    <location>
        <begin position="350"/>
        <end position="367"/>
    </location>
</feature>
<reference evidence="13" key="1">
    <citation type="journal article" date="2023" name="G3 (Bethesda)">
        <title>Whole genome assembly and annotation of the endangered Caribbean coral Acropora cervicornis.</title>
        <authorList>
            <person name="Selwyn J.D."/>
            <person name="Vollmer S.V."/>
        </authorList>
    </citation>
    <scope>NUCLEOTIDE SEQUENCE</scope>
    <source>
        <strain evidence="13">K2</strain>
    </source>
</reference>
<dbReference type="SUPFAM" id="SSF81321">
    <property type="entry name" value="Family A G protein-coupled receptor-like"/>
    <property type="match status" value="1"/>
</dbReference>
<dbReference type="Gene3D" id="1.20.1070.10">
    <property type="entry name" value="Rhodopsin 7-helix transmembrane proteins"/>
    <property type="match status" value="1"/>
</dbReference>
<dbReference type="GO" id="GO:0007187">
    <property type="term" value="P:G protein-coupled receptor signaling pathway, coupled to cyclic nucleotide second messenger"/>
    <property type="evidence" value="ECO:0007669"/>
    <property type="project" value="TreeGrafter"/>
</dbReference>
<dbReference type="EMBL" id="JARQWQ010000035">
    <property type="protein sequence ID" value="KAK2560741.1"/>
    <property type="molecule type" value="Genomic_DNA"/>
</dbReference>